<comment type="similarity">
    <text evidence="4">In the C-terminal section; belongs to the PEP-utilizing enzyme family.</text>
</comment>
<dbReference type="FunFam" id="2.40.33.10:FF:000001">
    <property type="entry name" value="Pyruvate kinase"/>
    <property type="match status" value="1"/>
</dbReference>
<dbReference type="EMBL" id="JAHHGZ010000014">
    <property type="protein sequence ID" value="MBW4668623.1"/>
    <property type="molecule type" value="Genomic_DNA"/>
</dbReference>
<comment type="caution">
    <text evidence="23">The sequence shown here is derived from an EMBL/GenBank/DDBJ whole genome shotgun (WGS) entry which is preliminary data.</text>
</comment>
<evidence type="ECO:0000256" key="16">
    <source>
        <dbReference type="ARBA" id="ARBA00023317"/>
    </source>
</evidence>
<dbReference type="Gene3D" id="3.20.20.60">
    <property type="entry name" value="Phosphoenolpyruvate-binding domains"/>
    <property type="match status" value="1"/>
</dbReference>
<dbReference type="InterPro" id="IPR001697">
    <property type="entry name" value="Pyr_Knase"/>
</dbReference>
<dbReference type="InterPro" id="IPR015795">
    <property type="entry name" value="Pyrv_Knase_C"/>
</dbReference>
<evidence type="ECO:0000256" key="3">
    <source>
        <dbReference type="ARBA" id="ARBA00004997"/>
    </source>
</evidence>
<dbReference type="InterPro" id="IPR008279">
    <property type="entry name" value="PEP-util_enz_mobile_dom"/>
</dbReference>
<dbReference type="SUPFAM" id="SSF51621">
    <property type="entry name" value="Phosphoenolpyruvate/pyruvate domain"/>
    <property type="match status" value="1"/>
</dbReference>
<gene>
    <name evidence="23" type="primary">pyk</name>
    <name evidence="23" type="ORF">KME60_14650</name>
</gene>
<evidence type="ECO:0000256" key="14">
    <source>
        <dbReference type="ARBA" id="ARBA00022958"/>
    </source>
</evidence>
<dbReference type="FunFam" id="3.20.20.60:FF:000025">
    <property type="entry name" value="Pyruvate kinase"/>
    <property type="match status" value="1"/>
</dbReference>
<organism evidence="23 24">
    <name type="scientific">Cyanomargarita calcarea GSE-NOS-MK-12-04C</name>
    <dbReference type="NCBI Taxonomy" id="2839659"/>
    <lineage>
        <taxon>Bacteria</taxon>
        <taxon>Bacillati</taxon>
        <taxon>Cyanobacteriota</taxon>
        <taxon>Cyanophyceae</taxon>
        <taxon>Nostocales</taxon>
        <taxon>Cyanomargaritaceae</taxon>
        <taxon>Cyanomargarita</taxon>
    </lineage>
</organism>
<evidence type="ECO:0000256" key="5">
    <source>
        <dbReference type="ARBA" id="ARBA00008663"/>
    </source>
</evidence>
<evidence type="ECO:0000256" key="9">
    <source>
        <dbReference type="ARBA" id="ARBA00022723"/>
    </source>
</evidence>
<evidence type="ECO:0000256" key="19">
    <source>
        <dbReference type="RuleBase" id="RU000504"/>
    </source>
</evidence>
<evidence type="ECO:0000256" key="8">
    <source>
        <dbReference type="ARBA" id="ARBA00022679"/>
    </source>
</evidence>
<comment type="catalytic activity">
    <reaction evidence="17 19">
        <text>pyruvate + ATP = phosphoenolpyruvate + ADP + H(+)</text>
        <dbReference type="Rhea" id="RHEA:18157"/>
        <dbReference type="ChEBI" id="CHEBI:15361"/>
        <dbReference type="ChEBI" id="CHEBI:15378"/>
        <dbReference type="ChEBI" id="CHEBI:30616"/>
        <dbReference type="ChEBI" id="CHEBI:58702"/>
        <dbReference type="ChEBI" id="CHEBI:456216"/>
        <dbReference type="EC" id="2.7.1.40"/>
    </reaction>
</comment>
<dbReference type="Pfam" id="PF00224">
    <property type="entry name" value="PK"/>
    <property type="match status" value="1"/>
</dbReference>
<keyword evidence="9" id="KW-0479">Metal-binding</keyword>
<evidence type="ECO:0000256" key="4">
    <source>
        <dbReference type="ARBA" id="ARBA00006237"/>
    </source>
</evidence>
<comment type="cofactor">
    <cofactor evidence="1">
        <name>Mg(2+)</name>
        <dbReference type="ChEBI" id="CHEBI:18420"/>
    </cofactor>
</comment>
<reference evidence="23" key="2">
    <citation type="journal article" date="2022" name="Microbiol. Resour. Announc.">
        <title>Metagenome Sequencing to Explore Phylogenomics of Terrestrial Cyanobacteria.</title>
        <authorList>
            <person name="Ward R.D."/>
            <person name="Stajich J.E."/>
            <person name="Johansen J.R."/>
            <person name="Huntemann M."/>
            <person name="Clum A."/>
            <person name="Foster B."/>
            <person name="Foster B."/>
            <person name="Roux S."/>
            <person name="Palaniappan K."/>
            <person name="Varghese N."/>
            <person name="Mukherjee S."/>
            <person name="Reddy T.B.K."/>
            <person name="Daum C."/>
            <person name="Copeland A."/>
            <person name="Chen I.A."/>
            <person name="Ivanova N.N."/>
            <person name="Kyrpides N.C."/>
            <person name="Shapiro N."/>
            <person name="Eloe-Fadrosh E.A."/>
            <person name="Pietrasiak N."/>
        </authorList>
    </citation>
    <scope>NUCLEOTIDE SEQUENCE</scope>
    <source>
        <strain evidence="23">GSE-NOS-MK-12-04C</strain>
    </source>
</reference>
<evidence type="ECO:0000313" key="24">
    <source>
        <dbReference type="Proteomes" id="UP000729701"/>
    </source>
</evidence>
<keyword evidence="14" id="KW-0630">Potassium</keyword>
<dbReference type="InterPro" id="IPR036637">
    <property type="entry name" value="Phosphohistidine_dom_sf"/>
</dbReference>
<dbReference type="GO" id="GO:0000287">
    <property type="term" value="F:magnesium ion binding"/>
    <property type="evidence" value="ECO:0007669"/>
    <property type="project" value="UniProtKB-UniRule"/>
</dbReference>
<keyword evidence="10" id="KW-0547">Nucleotide-binding</keyword>
<dbReference type="SUPFAM" id="SSF50800">
    <property type="entry name" value="PK beta-barrel domain-like"/>
    <property type="match status" value="1"/>
</dbReference>
<dbReference type="Gene3D" id="3.50.30.10">
    <property type="entry name" value="Phosphohistidine domain"/>
    <property type="match status" value="1"/>
</dbReference>
<evidence type="ECO:0000256" key="6">
    <source>
        <dbReference type="ARBA" id="ARBA00011881"/>
    </source>
</evidence>
<dbReference type="Pfam" id="PF02887">
    <property type="entry name" value="PK_C"/>
    <property type="match status" value="1"/>
</dbReference>
<proteinExistence type="inferred from homology"/>
<evidence type="ECO:0000259" key="22">
    <source>
        <dbReference type="Pfam" id="PF02887"/>
    </source>
</evidence>
<dbReference type="InterPro" id="IPR015793">
    <property type="entry name" value="Pyrv_Knase_brl"/>
</dbReference>
<dbReference type="InterPro" id="IPR018209">
    <property type="entry name" value="Pyrv_Knase_AS"/>
</dbReference>
<dbReference type="AlphaFoldDB" id="A0A951USF3"/>
<dbReference type="Gene3D" id="2.40.33.10">
    <property type="entry name" value="PK beta-barrel domain-like"/>
    <property type="match status" value="1"/>
</dbReference>
<evidence type="ECO:0000259" key="20">
    <source>
        <dbReference type="Pfam" id="PF00224"/>
    </source>
</evidence>
<keyword evidence="12" id="KW-0067">ATP-binding</keyword>
<dbReference type="InterPro" id="IPR040442">
    <property type="entry name" value="Pyrv_kinase-like_dom_sf"/>
</dbReference>
<evidence type="ECO:0000256" key="13">
    <source>
        <dbReference type="ARBA" id="ARBA00022842"/>
    </source>
</evidence>
<feature type="domain" description="PEP-utilising enzyme mobile" evidence="21">
    <location>
        <begin position="508"/>
        <end position="579"/>
    </location>
</feature>
<dbReference type="InterPro" id="IPR036918">
    <property type="entry name" value="Pyrv_Knase_C_sf"/>
</dbReference>
<dbReference type="NCBIfam" id="TIGR01064">
    <property type="entry name" value="pyruv_kin"/>
    <property type="match status" value="1"/>
</dbReference>
<dbReference type="EC" id="2.7.1.40" evidence="7 18"/>
<dbReference type="GO" id="GO:0030955">
    <property type="term" value="F:potassium ion binding"/>
    <property type="evidence" value="ECO:0007669"/>
    <property type="project" value="UniProtKB-UniRule"/>
</dbReference>
<evidence type="ECO:0000313" key="23">
    <source>
        <dbReference type="EMBL" id="MBW4668623.1"/>
    </source>
</evidence>
<dbReference type="Pfam" id="PF00391">
    <property type="entry name" value="PEP-utilizers"/>
    <property type="match status" value="1"/>
</dbReference>
<evidence type="ECO:0000256" key="18">
    <source>
        <dbReference type="NCBIfam" id="TIGR01064"/>
    </source>
</evidence>
<dbReference type="PROSITE" id="PS00110">
    <property type="entry name" value="PYRUVATE_KINASE"/>
    <property type="match status" value="1"/>
</dbReference>
<dbReference type="PANTHER" id="PTHR11817">
    <property type="entry name" value="PYRUVATE KINASE"/>
    <property type="match status" value="1"/>
</dbReference>
<dbReference type="FunFam" id="3.40.1380.20:FF:000013">
    <property type="entry name" value="Pyruvate kinase"/>
    <property type="match status" value="1"/>
</dbReference>
<dbReference type="SUPFAM" id="SSF52009">
    <property type="entry name" value="Phosphohistidine domain"/>
    <property type="match status" value="1"/>
</dbReference>
<evidence type="ECO:0000256" key="12">
    <source>
        <dbReference type="ARBA" id="ARBA00022840"/>
    </source>
</evidence>
<comment type="subunit">
    <text evidence="6">Homotetramer.</text>
</comment>
<dbReference type="InterPro" id="IPR011037">
    <property type="entry name" value="Pyrv_Knase-like_insert_dom_sf"/>
</dbReference>
<evidence type="ECO:0000256" key="10">
    <source>
        <dbReference type="ARBA" id="ARBA00022741"/>
    </source>
</evidence>
<dbReference type="NCBIfam" id="NF004491">
    <property type="entry name" value="PRK05826.1"/>
    <property type="match status" value="1"/>
</dbReference>
<feature type="domain" description="Pyruvate kinase barrel" evidence="20">
    <location>
        <begin position="8"/>
        <end position="330"/>
    </location>
</feature>
<evidence type="ECO:0000256" key="2">
    <source>
        <dbReference type="ARBA" id="ARBA00001958"/>
    </source>
</evidence>
<feature type="domain" description="Pyruvate kinase C-terminal" evidence="22">
    <location>
        <begin position="362"/>
        <end position="474"/>
    </location>
</feature>
<keyword evidence="16 23" id="KW-0670">Pyruvate</keyword>
<reference evidence="23" key="1">
    <citation type="submission" date="2021-05" db="EMBL/GenBank/DDBJ databases">
        <authorList>
            <person name="Pietrasiak N."/>
            <person name="Ward R."/>
            <person name="Stajich J.E."/>
            <person name="Kurbessoian T."/>
        </authorList>
    </citation>
    <scope>NUCLEOTIDE SEQUENCE</scope>
    <source>
        <strain evidence="23">GSE-NOS-MK-12-04C</strain>
    </source>
</reference>
<dbReference type="PRINTS" id="PR01050">
    <property type="entry name" value="PYRUVTKNASE"/>
</dbReference>
<evidence type="ECO:0000259" key="21">
    <source>
        <dbReference type="Pfam" id="PF00391"/>
    </source>
</evidence>
<comment type="pathway">
    <text evidence="3 19">Carbohydrate degradation; glycolysis; pyruvate from D-glyceraldehyde 3-phosphate: step 5/5.</text>
</comment>
<evidence type="ECO:0000256" key="11">
    <source>
        <dbReference type="ARBA" id="ARBA00022777"/>
    </source>
</evidence>
<dbReference type="Proteomes" id="UP000729701">
    <property type="component" value="Unassembled WGS sequence"/>
</dbReference>
<sequence length="589" mass="62884">MQLRDSLRRTKIVATIGPATSSPEVLKALIEAGATTLRLNFSHGSHADHQRNIRLIRQTAFELNQPVAILQDLQGPKIRLGKFENGSIVLAKGDRFTLTNRPVIGVQDISCITYDYLADEVPVGARILLDDGRVEMLVEEIHREKGDLHCRVTVGGKLSNNKGVNFPGVYLSIKAMTDKDREDLMFGLDQGVDWVALSFVRNPQDMIEIKELISSAGKAVPVIAKIEKHEAIEQMEAVLALCDGVMVARGDLGVELPAEDVPILQKRLIATANRMGIPIITATQMLDSMVSNPRPTRAEVSDVANAILDGTDAVMLSNETAVGDFPVEAVATMARIAERIEQEQAKQSSTRQAIDTRHSIPNAISQAVGQISEQLKAAAIMTLTQTGATARNVSKFRPHTPILAITPHVNVARQLQLVWGVKPLLVLGLPSTGQTFQAAINVALENGLVSEGDLVVMSAGTLQGVSGSTDLIKVEVVTAVLGQGIGLGQGSVSGRARVAHTAMDVANFNHGDILVASSTNADFVEAIRKSAGIITEEESLTSHAAVIGMRLGVPVIVGVKKATQVIRDGAILTLDMQRGLVYSGAVGIS</sequence>
<keyword evidence="13 19" id="KW-0460">Magnesium</keyword>
<dbReference type="Gene3D" id="3.40.1380.20">
    <property type="entry name" value="Pyruvate kinase, C-terminal domain"/>
    <property type="match status" value="1"/>
</dbReference>
<dbReference type="GO" id="GO:0004743">
    <property type="term" value="F:pyruvate kinase activity"/>
    <property type="evidence" value="ECO:0007669"/>
    <property type="project" value="UniProtKB-UniRule"/>
</dbReference>
<evidence type="ECO:0000256" key="7">
    <source>
        <dbReference type="ARBA" id="ARBA00012142"/>
    </source>
</evidence>
<keyword evidence="8 19" id="KW-0808">Transferase</keyword>
<dbReference type="InterPro" id="IPR015806">
    <property type="entry name" value="Pyrv_Knase_insert_dom_sf"/>
</dbReference>
<accession>A0A951USF3</accession>
<protein>
    <recommendedName>
        <fullName evidence="7 18">Pyruvate kinase</fullName>
        <ecNumber evidence="7 18">2.7.1.40</ecNumber>
    </recommendedName>
</protein>
<comment type="cofactor">
    <cofactor evidence="2">
        <name>K(+)</name>
        <dbReference type="ChEBI" id="CHEBI:29103"/>
    </cofactor>
</comment>
<evidence type="ECO:0000256" key="15">
    <source>
        <dbReference type="ARBA" id="ARBA00023152"/>
    </source>
</evidence>
<dbReference type="GO" id="GO:0005524">
    <property type="term" value="F:ATP binding"/>
    <property type="evidence" value="ECO:0007669"/>
    <property type="project" value="UniProtKB-KW"/>
</dbReference>
<keyword evidence="11 19" id="KW-0418">Kinase</keyword>
<keyword evidence="15 19" id="KW-0324">Glycolysis</keyword>
<dbReference type="NCBIfam" id="NF004978">
    <property type="entry name" value="PRK06354.1"/>
    <property type="match status" value="1"/>
</dbReference>
<evidence type="ECO:0000256" key="1">
    <source>
        <dbReference type="ARBA" id="ARBA00001946"/>
    </source>
</evidence>
<evidence type="ECO:0000256" key="17">
    <source>
        <dbReference type="ARBA" id="ARBA00048152"/>
    </source>
</evidence>
<dbReference type="InterPro" id="IPR015813">
    <property type="entry name" value="Pyrv/PenolPyrv_kinase-like_dom"/>
</dbReference>
<dbReference type="SUPFAM" id="SSF52935">
    <property type="entry name" value="PK C-terminal domain-like"/>
    <property type="match status" value="1"/>
</dbReference>
<dbReference type="GO" id="GO:0016301">
    <property type="term" value="F:kinase activity"/>
    <property type="evidence" value="ECO:0007669"/>
    <property type="project" value="UniProtKB-KW"/>
</dbReference>
<comment type="similarity">
    <text evidence="5 19">Belongs to the pyruvate kinase family.</text>
</comment>
<name>A0A951USF3_9CYAN</name>